<reference evidence="6" key="1">
    <citation type="journal article" date="2011" name="Genome Res.">
        <title>Phylogeny-wide analysis of social amoeba genomes highlights ancient origins for complex intercellular communication.</title>
        <authorList>
            <person name="Heidel A.J."/>
            <person name="Lawal H.M."/>
            <person name="Felder M."/>
            <person name="Schilde C."/>
            <person name="Helps N.R."/>
            <person name="Tunggal B."/>
            <person name="Rivero F."/>
            <person name="John U."/>
            <person name="Schleicher M."/>
            <person name="Eichinger L."/>
            <person name="Platzer M."/>
            <person name="Noegel A.A."/>
            <person name="Schaap P."/>
            <person name="Gloeckner G."/>
        </authorList>
    </citation>
    <scope>NUCLEOTIDE SEQUENCE [LARGE SCALE GENOMIC DNA]</scope>
    <source>
        <strain evidence="6">SH3</strain>
    </source>
</reference>
<dbReference type="CDD" id="cd18004">
    <property type="entry name" value="DEXHc_RAD54"/>
    <property type="match status" value="1"/>
</dbReference>
<dbReference type="PANTHER" id="PTHR45629">
    <property type="entry name" value="SNF2/RAD54 FAMILY MEMBER"/>
    <property type="match status" value="1"/>
</dbReference>
<organism evidence="5 6">
    <name type="scientific">Cavenderia fasciculata</name>
    <name type="common">Slime mold</name>
    <name type="synonym">Dictyostelium fasciculatum</name>
    <dbReference type="NCBI Taxonomy" id="261658"/>
    <lineage>
        <taxon>Eukaryota</taxon>
        <taxon>Amoebozoa</taxon>
        <taxon>Evosea</taxon>
        <taxon>Eumycetozoa</taxon>
        <taxon>Dictyostelia</taxon>
        <taxon>Acytosteliales</taxon>
        <taxon>Cavenderiaceae</taxon>
        <taxon>Cavenderia</taxon>
    </lineage>
</organism>
<feature type="domain" description="Helicase C-terminal" evidence="4">
    <location>
        <begin position="557"/>
        <end position="700"/>
    </location>
</feature>
<accession>F4PXB9</accession>
<dbReference type="InterPro" id="IPR038718">
    <property type="entry name" value="SNF2-like_sf"/>
</dbReference>
<protein>
    <submittedName>
        <fullName evidence="5">SNF2-related domain-containing protein</fullName>
    </submittedName>
</protein>
<dbReference type="GeneID" id="14871530"/>
<feature type="region of interest" description="Disordered" evidence="2">
    <location>
        <begin position="798"/>
        <end position="830"/>
    </location>
</feature>
<dbReference type="SMART" id="SM00487">
    <property type="entry name" value="DEXDc"/>
    <property type="match status" value="1"/>
</dbReference>
<dbReference type="PANTHER" id="PTHR45629:SF7">
    <property type="entry name" value="DNA EXCISION REPAIR PROTEIN ERCC-6-RELATED"/>
    <property type="match status" value="1"/>
</dbReference>
<dbReference type="InterPro" id="IPR018838">
    <property type="entry name" value="ZGRF1-like_N"/>
</dbReference>
<dbReference type="OMA" id="WLEHERI"/>
<dbReference type="Pfam" id="PF00271">
    <property type="entry name" value="Helicase_C"/>
    <property type="match status" value="1"/>
</dbReference>
<dbReference type="InterPro" id="IPR049730">
    <property type="entry name" value="SNF2/RAD54-like_C"/>
</dbReference>
<dbReference type="InterPro" id="IPR050496">
    <property type="entry name" value="SNF2_RAD54_helicase_repair"/>
</dbReference>
<dbReference type="Pfam" id="PF00176">
    <property type="entry name" value="SNF2-rel_dom"/>
    <property type="match status" value="1"/>
</dbReference>
<dbReference type="GO" id="GO:0005634">
    <property type="term" value="C:nucleus"/>
    <property type="evidence" value="ECO:0007669"/>
    <property type="project" value="TreeGrafter"/>
</dbReference>
<dbReference type="KEGG" id="dfa:DFA_00006"/>
<evidence type="ECO:0000256" key="2">
    <source>
        <dbReference type="SAM" id="MobiDB-lite"/>
    </source>
</evidence>
<dbReference type="PROSITE" id="PS51192">
    <property type="entry name" value="HELICASE_ATP_BIND_1"/>
    <property type="match status" value="1"/>
</dbReference>
<dbReference type="GO" id="GO:0005524">
    <property type="term" value="F:ATP binding"/>
    <property type="evidence" value="ECO:0007669"/>
    <property type="project" value="InterPro"/>
</dbReference>
<dbReference type="GO" id="GO:0015616">
    <property type="term" value="F:DNA translocase activity"/>
    <property type="evidence" value="ECO:0007669"/>
    <property type="project" value="TreeGrafter"/>
</dbReference>
<feature type="region of interest" description="Disordered" evidence="2">
    <location>
        <begin position="1"/>
        <end position="68"/>
    </location>
</feature>
<dbReference type="InterPro" id="IPR001650">
    <property type="entry name" value="Helicase_C-like"/>
</dbReference>
<dbReference type="EMBL" id="GL883014">
    <property type="protein sequence ID" value="EGG19429.1"/>
    <property type="molecule type" value="Genomic_DNA"/>
</dbReference>
<evidence type="ECO:0000259" key="4">
    <source>
        <dbReference type="PROSITE" id="PS51194"/>
    </source>
</evidence>
<evidence type="ECO:0000256" key="1">
    <source>
        <dbReference type="ARBA" id="ARBA00022801"/>
    </source>
</evidence>
<feature type="compositionally biased region" description="Low complexity" evidence="2">
    <location>
        <begin position="154"/>
        <end position="166"/>
    </location>
</feature>
<dbReference type="InterPro" id="IPR014001">
    <property type="entry name" value="Helicase_ATP-bd"/>
</dbReference>
<proteinExistence type="predicted"/>
<dbReference type="Proteomes" id="UP000007797">
    <property type="component" value="Unassembled WGS sequence"/>
</dbReference>
<dbReference type="Gene3D" id="3.40.50.10810">
    <property type="entry name" value="Tandem AAA-ATPase domain"/>
    <property type="match status" value="1"/>
</dbReference>
<gene>
    <name evidence="5" type="primary">rad54b</name>
    <name evidence="5" type="ORF">DFA_00006</name>
</gene>
<feature type="compositionally biased region" description="Low complexity" evidence="2">
    <location>
        <begin position="37"/>
        <end position="67"/>
    </location>
</feature>
<evidence type="ECO:0000259" key="3">
    <source>
        <dbReference type="PROSITE" id="PS51192"/>
    </source>
</evidence>
<dbReference type="GO" id="GO:0007131">
    <property type="term" value="P:reciprocal meiotic recombination"/>
    <property type="evidence" value="ECO:0007669"/>
    <property type="project" value="TreeGrafter"/>
</dbReference>
<feature type="compositionally biased region" description="Acidic residues" evidence="2">
    <location>
        <begin position="798"/>
        <end position="817"/>
    </location>
</feature>
<dbReference type="PROSITE" id="PS51194">
    <property type="entry name" value="HELICASE_CTER"/>
    <property type="match status" value="1"/>
</dbReference>
<name>F4PXB9_CACFS</name>
<dbReference type="InterPro" id="IPR000330">
    <property type="entry name" value="SNF2_N"/>
</dbReference>
<dbReference type="CDD" id="cd18793">
    <property type="entry name" value="SF2_C_SNF"/>
    <property type="match status" value="1"/>
</dbReference>
<dbReference type="Gene3D" id="3.40.50.300">
    <property type="entry name" value="P-loop containing nucleotide triphosphate hydrolases"/>
    <property type="match status" value="1"/>
</dbReference>
<dbReference type="Pfam" id="PF10382">
    <property type="entry name" value="ZGRF1-like_N"/>
    <property type="match status" value="1"/>
</dbReference>
<feature type="domain" description="Helicase ATP-binding" evidence="3">
    <location>
        <begin position="269"/>
        <end position="444"/>
    </location>
</feature>
<keyword evidence="6" id="KW-1185">Reference proteome</keyword>
<dbReference type="STRING" id="1054147.F4PXB9"/>
<dbReference type="RefSeq" id="XP_004357723.1">
    <property type="nucleotide sequence ID" value="XM_004357666.1"/>
</dbReference>
<dbReference type="InterPro" id="IPR027417">
    <property type="entry name" value="P-loop_NTPase"/>
</dbReference>
<sequence length="830" mass="93248">MKKGFKGFVTPYKTDTASTAAPPPPITKPSKLFKANTTSTTSTAPPSLTKPSKSSKPLPTKTTTTTQSKDEDQYYKVMWCEASSKKHKTHLDGTLSYDVTKKQAILYDETGKDIGRSNFTIVPTLSIGYKSKISGKEYEIIESIKQSEFKEIKSSSSSTSTSSSFTKSKEKKRKKDQQEEEEEENISSLSHNDSFKNVLPNSTLLKTRTKILSPLFNPNATNAFVLHTPTIEEIKNNTATHVVVDPHLSSKLRPHQRLGVEFLYQCLTGNKHEYGYGAILADQMGLGKTLQALTLIWTMVQQNPNSSTKPMVKKVIIVAPATLIGNWRSEIITWLGREKLKPVTLSDKLKVSKADQLKDFGESQTDPVLIISYEQCVSYSNQLEKLSDIGLLIADEGHRIKNATTKTAMAVNSIKATRRIILSGTPIQNDLYEFYAMVDFVNPGALGTPNEFRRDFATPIQKSRDSNSNQREKDQGILKSIQLAKMTSSFILRRKSNVLEKYLPLKSTQIIFCKMPSTQSKIYQETINSFAEKDFSLSNIILLKKLCNSKDSGKLLFVGDLIKSLPRGEKIVLVSNYTQTLDIFETLCKELSFGFLRLDGQVEADSRQFLITKFNDPADQHKVFLLSAKAGGVGINLIGANHIVLFDPDWNPAVDLQAMERVWRQGQEKNYFDKGGFTTDELKDIFSFNSNTSCETHDLLQCKCSCPSNSLGGGGGGGGSKLASYKNDVIKGIDHHQTWFHLNQNYIQQIKNQSINISPILLSDLFTKHINYIFIKRPQSINQDIDIGESLSFLEETEQIEEEKQEMEEDDEEEEYIEPTKTKRLKKQKI</sequence>
<keyword evidence="1" id="KW-0378">Hydrolase</keyword>
<evidence type="ECO:0000313" key="5">
    <source>
        <dbReference type="EMBL" id="EGG19429.1"/>
    </source>
</evidence>
<feature type="region of interest" description="Disordered" evidence="2">
    <location>
        <begin position="151"/>
        <end position="194"/>
    </location>
</feature>
<dbReference type="SMART" id="SM00490">
    <property type="entry name" value="HELICc"/>
    <property type="match status" value="1"/>
</dbReference>
<dbReference type="GO" id="GO:0000724">
    <property type="term" value="P:double-strand break repair via homologous recombination"/>
    <property type="evidence" value="ECO:0007669"/>
    <property type="project" value="TreeGrafter"/>
</dbReference>
<dbReference type="SUPFAM" id="SSF52540">
    <property type="entry name" value="P-loop containing nucleoside triphosphate hydrolases"/>
    <property type="match status" value="2"/>
</dbReference>
<dbReference type="OrthoDB" id="413460at2759"/>
<dbReference type="AlphaFoldDB" id="F4PXB9"/>
<evidence type="ECO:0000313" key="6">
    <source>
        <dbReference type="Proteomes" id="UP000007797"/>
    </source>
</evidence>
<dbReference type="GO" id="GO:0016787">
    <property type="term" value="F:hydrolase activity"/>
    <property type="evidence" value="ECO:0007669"/>
    <property type="project" value="UniProtKB-KW"/>
</dbReference>